<feature type="transmembrane region" description="Helical" evidence="10">
    <location>
        <begin position="389"/>
        <end position="410"/>
    </location>
</feature>
<dbReference type="InterPro" id="IPR006260">
    <property type="entry name" value="TonB/TolA_C"/>
</dbReference>
<feature type="domain" description="TonB C-terminal" evidence="12">
    <location>
        <begin position="818"/>
        <end position="914"/>
    </location>
</feature>
<dbReference type="EMBL" id="CAJNJA010037918">
    <property type="protein sequence ID" value="CAE7740607.1"/>
    <property type="molecule type" value="Genomic_DNA"/>
</dbReference>
<keyword evidence="11" id="KW-0732">Signal</keyword>
<gene>
    <name evidence="13" type="primary">exbD2</name>
    <name evidence="13" type="ORF">SNEC2469_LOCUS21399</name>
</gene>
<dbReference type="InterPro" id="IPR037682">
    <property type="entry name" value="TonB_C"/>
</dbReference>
<dbReference type="GO" id="GO:0017038">
    <property type="term" value="P:protein import"/>
    <property type="evidence" value="ECO:0007669"/>
    <property type="project" value="TreeGrafter"/>
</dbReference>
<dbReference type="Pfam" id="PF01618">
    <property type="entry name" value="MotA_ExbB"/>
    <property type="match status" value="2"/>
</dbReference>
<dbReference type="Proteomes" id="UP000601435">
    <property type="component" value="Unassembled WGS sequence"/>
</dbReference>
<dbReference type="PRINTS" id="PR01374">
    <property type="entry name" value="TONBPROTEIN"/>
</dbReference>
<evidence type="ECO:0000256" key="5">
    <source>
        <dbReference type="ARBA" id="ARBA00022692"/>
    </source>
</evidence>
<dbReference type="GO" id="GO:0015891">
    <property type="term" value="P:siderophore transport"/>
    <property type="evidence" value="ECO:0007669"/>
    <property type="project" value="InterPro"/>
</dbReference>
<evidence type="ECO:0000256" key="7">
    <source>
        <dbReference type="ARBA" id="ARBA00023136"/>
    </source>
</evidence>
<keyword evidence="5 10" id="KW-0812">Transmembrane</keyword>
<evidence type="ECO:0000256" key="9">
    <source>
        <dbReference type="SAM" id="MobiDB-lite"/>
    </source>
</evidence>
<feature type="signal peptide" evidence="11">
    <location>
        <begin position="1"/>
        <end position="21"/>
    </location>
</feature>
<evidence type="ECO:0000256" key="3">
    <source>
        <dbReference type="ARBA" id="ARBA00010442"/>
    </source>
</evidence>
<dbReference type="InterPro" id="IPR011990">
    <property type="entry name" value="TPR-like_helical_dom_sf"/>
</dbReference>
<dbReference type="SUPFAM" id="SSF74653">
    <property type="entry name" value="TolA/TonB C-terminal domain"/>
    <property type="match status" value="1"/>
</dbReference>
<proteinExistence type="inferred from homology"/>
<comment type="subcellular location">
    <subcellularLocation>
        <location evidence="2">Cell membrane</location>
        <topology evidence="2">Multi-pass membrane protein</topology>
    </subcellularLocation>
    <subcellularLocation>
        <location evidence="1">Cell membrane</location>
        <topology evidence="1">Single-pass membrane protein</topology>
    </subcellularLocation>
</comment>
<feature type="transmembrane region" description="Helical" evidence="10">
    <location>
        <begin position="430"/>
        <end position="455"/>
    </location>
</feature>
<dbReference type="Pfam" id="PF03544">
    <property type="entry name" value="TonB_C"/>
    <property type="match status" value="1"/>
</dbReference>
<comment type="similarity">
    <text evidence="3">Belongs to the ExbB/TolQ family.</text>
</comment>
<dbReference type="InterPro" id="IPR050790">
    <property type="entry name" value="ExbB/TolQ_transport"/>
</dbReference>
<dbReference type="OrthoDB" id="1938855at2759"/>
<feature type="region of interest" description="Disordered" evidence="9">
    <location>
        <begin position="763"/>
        <end position="794"/>
    </location>
</feature>
<evidence type="ECO:0000256" key="2">
    <source>
        <dbReference type="ARBA" id="ARBA00004651"/>
    </source>
</evidence>
<feature type="coiled-coil region" evidence="8">
    <location>
        <begin position="71"/>
        <end position="98"/>
    </location>
</feature>
<dbReference type="PROSITE" id="PS52015">
    <property type="entry name" value="TONB_CTD"/>
    <property type="match status" value="1"/>
</dbReference>
<dbReference type="GO" id="GO:0031992">
    <property type="term" value="F:energy transducer activity"/>
    <property type="evidence" value="ECO:0007669"/>
    <property type="project" value="InterPro"/>
</dbReference>
<dbReference type="InterPro" id="IPR003400">
    <property type="entry name" value="ExbD"/>
</dbReference>
<organism evidence="13 14">
    <name type="scientific">Symbiodinium necroappetens</name>
    <dbReference type="NCBI Taxonomy" id="1628268"/>
    <lineage>
        <taxon>Eukaryota</taxon>
        <taxon>Sar</taxon>
        <taxon>Alveolata</taxon>
        <taxon>Dinophyceae</taxon>
        <taxon>Suessiales</taxon>
        <taxon>Symbiodiniaceae</taxon>
        <taxon>Symbiodinium</taxon>
    </lineage>
</organism>
<dbReference type="GO" id="GO:0005886">
    <property type="term" value="C:plasma membrane"/>
    <property type="evidence" value="ECO:0007669"/>
    <property type="project" value="UniProtKB-SubCell"/>
</dbReference>
<sequence>MTLLRGLLLSGLLAIAPASFAEEAADAATPASDLAVTEANSLDQLLDNVEQRRVVESREHTARERRFAQDRANQAKLLQDAQAERTREERRSDRLETTFEENEIRIGDLTEQLDKRLGSLRELFGVLQQVAGDTRGLFEASLISSQYPNRGEWLDALAKKMGTASQLATIEEMETLWFELQREMTESGKVSRFPGTITKLSGEKVNTDIVRVGSYALLGEGEYLQWDADTQSIIELARQPSGRHVSTAAAVQESAAGEIVEFSVDPLRGSLLALLIQAATIGEQVGSLGAVAECYLPFCDGQGGTVGAIIILGGFIGVLLALERLLTLTMIGAKVNAQRKNPTPSDDNPLGRVLKVYDENKEVDVETLELKLGEAILGETPKLTRNITLIQVISVVAPLTGLLGTVIGMIETFQAITLFGAGDPKTMASGISKALMTTVLGLCVAIPTTLLHALVNARSKSVIHVIEEQSAGIIADHAEKSGQPLGDVLWLIALITFLMWTLIFERMWFFYTEHKSLVRESTERWEGRAERTSWSARQVREAMISDASDRITGSLPIIQTCVALCPLFGLLGTVTGMIAVFDAMATQGGNARSMAAGVSMDADINLTPMLDVVFIMLIFFIVTATFIKQAGIEVSRPEAVTGEQKPTVAMLIAIAPNGDIWIDKKRVDPATVRAHIERLHSENPKGGLVVQADKESTNEKLMAVLSAARHLMIVRYAIGVGLGAIITFLLFLIMQAVIANDEAKIEDGVKGKLLDMVRLAEDEDIQTKQRKPTPPPPPDEPPPDMPKPQFDSSDVSQGVDIGAVDVNVSLDVGGGGFSSDGEYLPIVKVAPVYPRRAQTRGIEGYVVLEFIVTKTGAVRDPVVIEAKPPGIFDRSAINAALKFKYKPKVVNGDAIDELVMNQLLRAITVALVVMGFLTLSPLGISTANAAEESEKPVKTRRVPSMSEMVYKKLSEGQEAIDAKDYNLALQVLQDMLDRSKRYNGNEIGQVHSMMGYVYFLKEDYANAIKEYKMVVAQGEDIPEGLEQTTLYTLAQLSFVEENFDDALRFMETFISKANNPGPEPRIFMGQVYYQMKDFGKAIGQMESGIAMARERGLDIKENWWQLINYLYYEQENMPKVIETLEILVRDFPKRDYWVRLAGMYGQEGREDLQLKTLQAAYAGDYLDKQTDLTNLAGLLMQIEIPYKAAKVLEKGLADKVVERDSKNLRALGQAWQLAQEVDKAIPVLEDAAKLADDGKIFDQLAYLYLESDRYDDCIRSANGALDKGGVRKKQSTYFVRGLCLYNQNNLNEARGSFVSCRNEARAKDDETNQRTCLQWITFIDREKDRQAQLAAAG</sequence>
<dbReference type="PANTHER" id="PTHR30625">
    <property type="entry name" value="PROTEIN TOLQ"/>
    <property type="match status" value="1"/>
</dbReference>
<accession>A0A812XPV5</accession>
<feature type="transmembrane region" description="Helical" evidence="10">
    <location>
        <begin position="713"/>
        <end position="734"/>
    </location>
</feature>
<dbReference type="Gene3D" id="1.25.40.10">
    <property type="entry name" value="Tetratricopeptide repeat domain"/>
    <property type="match status" value="2"/>
</dbReference>
<evidence type="ECO:0000256" key="10">
    <source>
        <dbReference type="SAM" id="Phobius"/>
    </source>
</evidence>
<dbReference type="GO" id="GO:0022857">
    <property type="term" value="F:transmembrane transporter activity"/>
    <property type="evidence" value="ECO:0007669"/>
    <property type="project" value="InterPro"/>
</dbReference>
<evidence type="ECO:0000313" key="13">
    <source>
        <dbReference type="EMBL" id="CAE7740607.1"/>
    </source>
</evidence>
<dbReference type="PANTHER" id="PTHR30625:SF11">
    <property type="entry name" value="MOTA_TOLQ_EXBB PROTON CHANNEL DOMAIN-CONTAINING PROTEIN"/>
    <property type="match status" value="1"/>
</dbReference>
<feature type="transmembrane region" description="Helical" evidence="10">
    <location>
        <begin position="303"/>
        <end position="322"/>
    </location>
</feature>
<dbReference type="Gene3D" id="3.30.420.270">
    <property type="match status" value="1"/>
</dbReference>
<evidence type="ECO:0000256" key="4">
    <source>
        <dbReference type="ARBA" id="ARBA00022475"/>
    </source>
</evidence>
<keyword evidence="7 10" id="KW-0472">Membrane</keyword>
<dbReference type="InterPro" id="IPR003538">
    <property type="entry name" value="TonB"/>
</dbReference>
<dbReference type="Gene3D" id="3.30.1150.10">
    <property type="match status" value="1"/>
</dbReference>
<keyword evidence="14" id="KW-1185">Reference proteome</keyword>
<evidence type="ECO:0000259" key="12">
    <source>
        <dbReference type="PROSITE" id="PS52015"/>
    </source>
</evidence>
<keyword evidence="4" id="KW-1003">Cell membrane</keyword>
<evidence type="ECO:0000256" key="6">
    <source>
        <dbReference type="ARBA" id="ARBA00022989"/>
    </source>
</evidence>
<comment type="caution">
    <text evidence="13">The sequence shown here is derived from an EMBL/GenBank/DDBJ whole genome shotgun (WGS) entry which is preliminary data.</text>
</comment>
<evidence type="ECO:0000256" key="8">
    <source>
        <dbReference type="SAM" id="Coils"/>
    </source>
</evidence>
<keyword evidence="8" id="KW-0175">Coiled coil</keyword>
<keyword evidence="6 10" id="KW-1133">Transmembrane helix</keyword>
<dbReference type="Pfam" id="PF02472">
    <property type="entry name" value="ExbD"/>
    <property type="match status" value="1"/>
</dbReference>
<name>A0A812XPV5_9DINO</name>
<dbReference type="InterPro" id="IPR002898">
    <property type="entry name" value="MotA_ExbB_proton_chnl"/>
</dbReference>
<feature type="compositionally biased region" description="Pro residues" evidence="9">
    <location>
        <begin position="772"/>
        <end position="786"/>
    </location>
</feature>
<evidence type="ECO:0000256" key="11">
    <source>
        <dbReference type="SAM" id="SignalP"/>
    </source>
</evidence>
<feature type="chain" id="PRO_5032758513" evidence="11">
    <location>
        <begin position="22"/>
        <end position="1337"/>
    </location>
</feature>
<feature type="transmembrane region" description="Helical" evidence="10">
    <location>
        <begin position="488"/>
        <end position="511"/>
    </location>
</feature>
<evidence type="ECO:0000313" key="14">
    <source>
        <dbReference type="Proteomes" id="UP000601435"/>
    </source>
</evidence>
<feature type="transmembrane region" description="Helical" evidence="10">
    <location>
        <begin position="606"/>
        <end position="627"/>
    </location>
</feature>
<dbReference type="NCBIfam" id="TIGR01352">
    <property type="entry name" value="tonB_Cterm"/>
    <property type="match status" value="1"/>
</dbReference>
<dbReference type="SUPFAM" id="SSF48452">
    <property type="entry name" value="TPR-like"/>
    <property type="match status" value="2"/>
</dbReference>
<reference evidence="13" key="1">
    <citation type="submission" date="2021-02" db="EMBL/GenBank/DDBJ databases">
        <authorList>
            <person name="Dougan E. K."/>
            <person name="Rhodes N."/>
            <person name="Thang M."/>
            <person name="Chan C."/>
        </authorList>
    </citation>
    <scope>NUCLEOTIDE SEQUENCE</scope>
</reference>
<evidence type="ECO:0000256" key="1">
    <source>
        <dbReference type="ARBA" id="ARBA00004162"/>
    </source>
</evidence>
<protein>
    <submittedName>
        <fullName evidence="13">ExbD2 protein</fullName>
    </submittedName>
</protein>